<organism evidence="1 2">
    <name type="scientific">Glaciecola siphonariae</name>
    <dbReference type="NCBI Taxonomy" id="521012"/>
    <lineage>
        <taxon>Bacteria</taxon>
        <taxon>Pseudomonadati</taxon>
        <taxon>Pseudomonadota</taxon>
        <taxon>Gammaproteobacteria</taxon>
        <taxon>Alteromonadales</taxon>
        <taxon>Alteromonadaceae</taxon>
        <taxon>Glaciecola</taxon>
    </lineage>
</organism>
<dbReference type="RefSeq" id="WP_382406223.1">
    <property type="nucleotide sequence ID" value="NZ_JBHSGU010000002.1"/>
</dbReference>
<accession>A0ABV9LU58</accession>
<comment type="caution">
    <text evidence="1">The sequence shown here is derived from an EMBL/GenBank/DDBJ whole genome shotgun (WGS) entry which is preliminary data.</text>
</comment>
<dbReference type="Proteomes" id="UP001595897">
    <property type="component" value="Unassembled WGS sequence"/>
</dbReference>
<protein>
    <submittedName>
        <fullName evidence="1">Uncharacterized protein</fullName>
    </submittedName>
</protein>
<name>A0ABV9LU58_9ALTE</name>
<keyword evidence="2" id="KW-1185">Reference proteome</keyword>
<reference evidence="2" key="1">
    <citation type="journal article" date="2019" name="Int. J. Syst. Evol. Microbiol.">
        <title>The Global Catalogue of Microorganisms (GCM) 10K type strain sequencing project: providing services to taxonomists for standard genome sequencing and annotation.</title>
        <authorList>
            <consortium name="The Broad Institute Genomics Platform"/>
            <consortium name="The Broad Institute Genome Sequencing Center for Infectious Disease"/>
            <person name="Wu L."/>
            <person name="Ma J."/>
        </authorList>
    </citation>
    <scope>NUCLEOTIDE SEQUENCE [LARGE SCALE GENOMIC DNA]</scope>
    <source>
        <strain evidence="2">KACC 12507</strain>
    </source>
</reference>
<gene>
    <name evidence="1" type="ORF">ACFO4O_04815</name>
</gene>
<evidence type="ECO:0000313" key="2">
    <source>
        <dbReference type="Proteomes" id="UP001595897"/>
    </source>
</evidence>
<sequence>MKHLVDIHMVLCTSEDMDDFHDDPELASEKLNMALHMVYDKADEDIATGKLEELLANTWEYWHQDKYLVDIEVDDLLDWVDHLYNTWNNAE</sequence>
<evidence type="ECO:0000313" key="1">
    <source>
        <dbReference type="EMBL" id="MFC4699478.1"/>
    </source>
</evidence>
<dbReference type="EMBL" id="JBHSGU010000002">
    <property type="protein sequence ID" value="MFC4699478.1"/>
    <property type="molecule type" value="Genomic_DNA"/>
</dbReference>
<proteinExistence type="predicted"/>